<accession>A0ABY0VAT9</accession>
<dbReference type="SUPFAM" id="SSF52009">
    <property type="entry name" value="Phosphohistidine domain"/>
    <property type="match status" value="1"/>
</dbReference>
<evidence type="ECO:0000259" key="9">
    <source>
        <dbReference type="Pfam" id="PF00391"/>
    </source>
</evidence>
<feature type="domain" description="Phosphotransferase system enzyme I N-terminal" evidence="11">
    <location>
        <begin position="14"/>
        <end position="131"/>
    </location>
</feature>
<evidence type="ECO:0000259" key="10">
    <source>
        <dbReference type="Pfam" id="PF02896"/>
    </source>
</evidence>
<dbReference type="Gene3D" id="1.10.274.10">
    <property type="entry name" value="PtsI, HPr-binding domain"/>
    <property type="match status" value="1"/>
</dbReference>
<dbReference type="PROSITE" id="PS00742">
    <property type="entry name" value="PEP_ENZYMES_2"/>
    <property type="match status" value="1"/>
</dbReference>
<gene>
    <name evidence="12" type="ORF">SAMN04489714_1805</name>
</gene>
<dbReference type="Pfam" id="PF05524">
    <property type="entry name" value="PEP-utilisers_N"/>
    <property type="match status" value="1"/>
</dbReference>
<protein>
    <recommendedName>
        <fullName evidence="3">Phosphoenolpyruvate-protein phosphotransferase</fullName>
    </recommendedName>
    <alternativeName>
        <fullName evidence="8">Phosphotransferase system, enzyme I</fullName>
    </alternativeName>
</protein>
<reference evidence="12 13" key="1">
    <citation type="submission" date="2016-10" db="EMBL/GenBank/DDBJ databases">
        <authorList>
            <person name="Varghese N."/>
            <person name="Submissions S."/>
        </authorList>
    </citation>
    <scope>NUCLEOTIDE SEQUENCE [LARGE SCALE GENOMIC DNA]</scope>
    <source>
        <strain evidence="12 13">DSM 9169</strain>
    </source>
</reference>
<dbReference type="InterPro" id="IPR050499">
    <property type="entry name" value="PEP-utilizing_PTS_enzyme"/>
</dbReference>
<evidence type="ECO:0000256" key="7">
    <source>
        <dbReference type="ARBA" id="ARBA00022842"/>
    </source>
</evidence>
<dbReference type="InterPro" id="IPR036618">
    <property type="entry name" value="PtsI_HPr-bd_sf"/>
</dbReference>
<evidence type="ECO:0000256" key="3">
    <source>
        <dbReference type="ARBA" id="ARBA00016544"/>
    </source>
</evidence>
<dbReference type="SUPFAM" id="SSF51621">
    <property type="entry name" value="Phosphoenolpyruvate/pyruvate domain"/>
    <property type="match status" value="1"/>
</dbReference>
<name>A0ABY0VAT9_9ACTO</name>
<dbReference type="InterPro" id="IPR000121">
    <property type="entry name" value="PEP_util_C"/>
</dbReference>
<dbReference type="SUPFAM" id="SSF47831">
    <property type="entry name" value="Enzyme I of the PEP:sugar phosphotransferase system HPr-binding (sub)domain"/>
    <property type="match status" value="1"/>
</dbReference>
<keyword evidence="13" id="KW-1185">Reference proteome</keyword>
<dbReference type="InterPro" id="IPR023151">
    <property type="entry name" value="PEP_util_CS"/>
</dbReference>
<evidence type="ECO:0000313" key="13">
    <source>
        <dbReference type="Proteomes" id="UP000198976"/>
    </source>
</evidence>
<dbReference type="InterPro" id="IPR015813">
    <property type="entry name" value="Pyrv/PenolPyrv_kinase-like_dom"/>
</dbReference>
<dbReference type="PANTHER" id="PTHR46244:SF3">
    <property type="entry name" value="PHOSPHOENOLPYRUVATE-PROTEIN PHOSPHOTRANSFERASE"/>
    <property type="match status" value="1"/>
</dbReference>
<evidence type="ECO:0000259" key="11">
    <source>
        <dbReference type="Pfam" id="PF05524"/>
    </source>
</evidence>
<dbReference type="RefSeq" id="WP_092648843.1">
    <property type="nucleotide sequence ID" value="NZ_LT629792.1"/>
</dbReference>
<dbReference type="PROSITE" id="PS00370">
    <property type="entry name" value="PEP_ENZYMES_PHOS_SITE"/>
    <property type="match status" value="1"/>
</dbReference>
<dbReference type="Proteomes" id="UP000198976">
    <property type="component" value="Chromosome I"/>
</dbReference>
<evidence type="ECO:0000256" key="5">
    <source>
        <dbReference type="ARBA" id="ARBA00022723"/>
    </source>
</evidence>
<dbReference type="InterPro" id="IPR008731">
    <property type="entry name" value="PTS_EIN"/>
</dbReference>
<proteinExistence type="inferred from homology"/>
<dbReference type="Gene3D" id="3.50.30.10">
    <property type="entry name" value="Phosphohistidine domain"/>
    <property type="match status" value="1"/>
</dbReference>
<evidence type="ECO:0000256" key="4">
    <source>
        <dbReference type="ARBA" id="ARBA00022679"/>
    </source>
</evidence>
<dbReference type="EMBL" id="LT629792">
    <property type="protein sequence ID" value="SDU04228.1"/>
    <property type="molecule type" value="Genomic_DNA"/>
</dbReference>
<comment type="cofactor">
    <cofactor evidence="1">
        <name>Mg(2+)</name>
        <dbReference type="ChEBI" id="CHEBI:18420"/>
    </cofactor>
</comment>
<feature type="domain" description="PEP-utilising enzyme mobile" evidence="9">
    <location>
        <begin position="159"/>
        <end position="229"/>
    </location>
</feature>
<keyword evidence="5" id="KW-0479">Metal-binding</keyword>
<evidence type="ECO:0000256" key="2">
    <source>
        <dbReference type="ARBA" id="ARBA00007837"/>
    </source>
</evidence>
<dbReference type="Gene3D" id="3.20.20.60">
    <property type="entry name" value="Phosphoenolpyruvate-binding domains"/>
    <property type="match status" value="1"/>
</dbReference>
<sequence>MSEFHEGSPCVHYGTPVVSGVAWAPSAWARRPTLPAQDEAELTPDQRPGAIDAYMTATDVVAQRLFERAEHSEGSAAEVLAVTASMATDKSWRKETVRYIEAGVPAVQAVVRATAKLIDSFERAGGIMGERTTDLRDVRDRVIAELRGEPEPGIPRTDHPVVLLADDLSPADTAGLDPSMYSAIVTEFGGPTSHTSIIARQLGIPCIVAARTIGQIAEGVHVLVDAHTGTITTGARHCDAHDAVAHEAERLAAIRAWHGPGRTRDDVRVELLANVQDDVTTRLAAHSGDAEGIGLFRTELYFLNTQVEPSVDDQAVLYGKVMQEFPESKVVVRTLDSGSDKPVPFAPLLEEANPALGVRGIRTTGHNQEFLPRQLDAIRLAASSVGHEHVLVMAPMISTVAETQWFAGLVHDRGLKAGIMVEVPSVAIMIDKFAPLVDFVSIGTNDLTQYVMAADRMSPHLAEYTDPWQPSVLRLIAHTAKVCRETGTDVCVCGEAAADPLLACVLVGMGVQSLSMACPAIPPVGARLASVTLEQCQAASVAIREATSPGEARHFARTQLPPLASAH</sequence>
<comment type="similarity">
    <text evidence="2">Belongs to the PEP-utilizing enzyme family.</text>
</comment>
<evidence type="ECO:0000256" key="8">
    <source>
        <dbReference type="ARBA" id="ARBA00033235"/>
    </source>
</evidence>
<dbReference type="PANTHER" id="PTHR46244">
    <property type="entry name" value="PHOSPHOENOLPYRUVATE-PROTEIN PHOSPHOTRANSFERASE"/>
    <property type="match status" value="1"/>
</dbReference>
<keyword evidence="4" id="KW-0808">Transferase</keyword>
<organism evidence="12 13">
    <name type="scientific">Schaalia radingae</name>
    <dbReference type="NCBI Taxonomy" id="131110"/>
    <lineage>
        <taxon>Bacteria</taxon>
        <taxon>Bacillati</taxon>
        <taxon>Actinomycetota</taxon>
        <taxon>Actinomycetes</taxon>
        <taxon>Actinomycetales</taxon>
        <taxon>Actinomycetaceae</taxon>
        <taxon>Schaalia</taxon>
    </lineage>
</organism>
<dbReference type="InterPro" id="IPR040442">
    <property type="entry name" value="Pyrv_kinase-like_dom_sf"/>
</dbReference>
<keyword evidence="7" id="KW-0460">Magnesium</keyword>
<dbReference type="Pfam" id="PF00391">
    <property type="entry name" value="PEP-utilizers"/>
    <property type="match status" value="1"/>
</dbReference>
<keyword evidence="6" id="KW-0418">Kinase</keyword>
<feature type="domain" description="PEP-utilising enzyme C-terminal" evidence="10">
    <location>
        <begin position="261"/>
        <end position="531"/>
    </location>
</feature>
<dbReference type="PRINTS" id="PR01736">
    <property type="entry name" value="PHPHTRNFRASE"/>
</dbReference>
<evidence type="ECO:0000256" key="6">
    <source>
        <dbReference type="ARBA" id="ARBA00022777"/>
    </source>
</evidence>
<dbReference type="InterPro" id="IPR018274">
    <property type="entry name" value="PEP_util_AS"/>
</dbReference>
<evidence type="ECO:0000313" key="12">
    <source>
        <dbReference type="EMBL" id="SDU04228.1"/>
    </source>
</evidence>
<dbReference type="Pfam" id="PF02896">
    <property type="entry name" value="PEP-utilizers_C"/>
    <property type="match status" value="1"/>
</dbReference>
<evidence type="ECO:0000256" key="1">
    <source>
        <dbReference type="ARBA" id="ARBA00001946"/>
    </source>
</evidence>
<dbReference type="InterPro" id="IPR036637">
    <property type="entry name" value="Phosphohistidine_dom_sf"/>
</dbReference>
<dbReference type="InterPro" id="IPR008279">
    <property type="entry name" value="PEP-util_enz_mobile_dom"/>
</dbReference>